<dbReference type="InterPro" id="IPR045111">
    <property type="entry name" value="Vps41/Vps8"/>
</dbReference>
<reference evidence="6" key="1">
    <citation type="journal article" date="2015" name="J. Biotechnol.">
        <title>The structure of the Cyberlindnera jadinii genome and its relation to Candida utilis analyzed by the occurrence of single nucleotide polymorphisms.</title>
        <authorList>
            <person name="Rupp O."/>
            <person name="Brinkrolf K."/>
            <person name="Buerth C."/>
            <person name="Kunigo M."/>
            <person name="Schneider J."/>
            <person name="Jaenicke S."/>
            <person name="Goesmann A."/>
            <person name="Puehler A."/>
            <person name="Jaeger K.-E."/>
            <person name="Ernst J.F."/>
        </authorList>
    </citation>
    <scope>NUCLEOTIDE SEQUENCE [LARGE SCALE GENOMIC DNA]</scope>
    <source>
        <strain evidence="6">ATCC 18201 / CBS 1600 / BCRC 20928 / JCM 3617 / NBRC 0987 / NRRL Y-1542</strain>
    </source>
</reference>
<dbReference type="SUPFAM" id="SSF50978">
    <property type="entry name" value="WD40 repeat-like"/>
    <property type="match status" value="1"/>
</dbReference>
<evidence type="ECO:0000313" key="5">
    <source>
        <dbReference type="EMBL" id="CEP20359.1"/>
    </source>
</evidence>
<dbReference type="Pfam" id="PF23413">
    <property type="entry name" value="zf_RING_Vps8_fungal"/>
    <property type="match status" value="1"/>
</dbReference>
<accession>A0A0H5CAB6</accession>
<organism evidence="5 6">
    <name type="scientific">Cyberlindnera jadinii (strain ATCC 18201 / CBS 1600 / BCRC 20928 / JCM 3617 / NBRC 0987 / NRRL Y-1542)</name>
    <name type="common">Torula yeast</name>
    <name type="synonym">Candida utilis</name>
    <dbReference type="NCBI Taxonomy" id="983966"/>
    <lineage>
        <taxon>Eukaryota</taxon>
        <taxon>Fungi</taxon>
        <taxon>Dikarya</taxon>
        <taxon>Ascomycota</taxon>
        <taxon>Saccharomycotina</taxon>
        <taxon>Saccharomycetes</taxon>
        <taxon>Phaffomycetales</taxon>
        <taxon>Phaffomycetaceae</taxon>
        <taxon>Cyberlindnera</taxon>
    </lineage>
</organism>
<dbReference type="PANTHER" id="PTHR12616">
    <property type="entry name" value="VACUOLAR PROTEIN SORTING VPS41"/>
    <property type="match status" value="1"/>
</dbReference>
<dbReference type="Pfam" id="PF25066">
    <property type="entry name" value="TPR_VPS8_2"/>
    <property type="match status" value="1"/>
</dbReference>
<sequence>MPALEVPPPIDDVKELSETASFQSTPTNTPTRSRALQQRFLQQISSPRFSSRSSVISSTTRARRFDERIQSRFSALAQAQRYGDADVDVDVDDEGVGSSKWDACGATLLNTQVKDLKWIQLNTLNTLIRTSQSQQVYGAPTCLAAGDIVALGMSKGYVLIFDYRQILVMVLGEGTGASTWGKVTCLSLSLDSTHIAAGYDSGDVLVWDLKDSTRPKYHIAPLADISAITDGHIKGSPINNITFVGKRHSVLTTTDIYGMVMYHQRNRGVLGFAVTTRRILGRYEDVELMKPTTALDCKSLPLGSSVEPMDEQGLVAIMNTNSLLIVSTTGSIRTQFKTGRPKVINDGFGKSGCLSWYPAVVTKGGTRLPAKLAYCFNNVLTVMEVCTVGEHLSFDSKKRWVSDELIVGVQWVNQSVIAMVSNTQRLTLMIEATMQVTATVDLLPKHLFSLNLYSHSFAHAELCDTFGGSFKAYKGKLFFVGKYDILIGSVPSWVDVLLDLVNEGKYIKAIKVATMYYIGDESFVTLGLPKDAKERQQAVLKYLIDLVKASATHVLKSDLVNIHDSELVTEFLHVAINALISIKAESVVFEELYDVFSGDHVDYFFEALEPFILNGSCKVLTPTILKDMVKYYVSVRKVETLEQNICLLDIKSLDIDFTLSLLKKNNLKDSYTFIWNVLLHDYVTPFLDLLDEVKLGTDDSYKAFAYLAYILTGRQYPTEDMIPEPESTEAKLSLYFVLFNGLPVEHANGKVTVASTVTDDIAFPYLHLLASFDSKSFLSSMNECLEDSLLNDDEIVHQENKLKVNRQFIFQVLIELFSMKDFSQDDRVNFAIFVARNYPKFHQFIRLSEWTLQDTLQTLCSNDIDDDGVKEDCELSLQSLLSVYQPPNRNELLDVFEKSQFNDVLISMYLNDHRYSKVLEVWLRLDKSNSIDTTDGVLEKCFRSTEHNSKERTLLEQVVETNFPDIIEFDTFKIVNILNKYAPRLHPLCLRLSDNQLKFLYLQSLVQLESYGDFNLNVQERSEYVKCLGLFEKSSLLSYLKTINKGDIDLDACVSSLHENGCIEAIVYLLSREGKLRESLDEVVSYMEELLNKLPDAVQKSNKEDLDLIEADLWEQLQCGITLANHEGSQTQTTGSSKLSLNEEMWLSLMNFVVHKLRTFDREGQSPRTLEIIKRLLQDLFTTLINTRTQISTIQMDAQDVKRTHSSFLKIFTEFLHSNSSIGVTVLGDVRFVTREIYLALSYEKSIFTITARLISDTIYQNMALLTEQNLRGWSVLNFECDACGKIIWGRHLNSEYYLAWEKALRASDDQHRDAVDKDHDLVSFNCRHCYHRSCLENLGNRGGYHCVICADKREASQSTRA</sequence>
<dbReference type="GO" id="GO:0005770">
    <property type="term" value="C:late endosome"/>
    <property type="evidence" value="ECO:0007669"/>
    <property type="project" value="TreeGrafter"/>
</dbReference>
<dbReference type="EMBL" id="CDQK01000001">
    <property type="protein sequence ID" value="CEP20359.1"/>
    <property type="molecule type" value="Genomic_DNA"/>
</dbReference>
<evidence type="ECO:0000256" key="2">
    <source>
        <dbReference type="SAM" id="MobiDB-lite"/>
    </source>
</evidence>
<dbReference type="Proteomes" id="UP000038830">
    <property type="component" value="Unassembled WGS sequence"/>
</dbReference>
<feature type="domain" description="VPS8-like TPR-like repeats" evidence="4">
    <location>
        <begin position="1119"/>
        <end position="1269"/>
    </location>
</feature>
<evidence type="ECO:0000313" key="6">
    <source>
        <dbReference type="Proteomes" id="UP000038830"/>
    </source>
</evidence>
<evidence type="ECO:0000259" key="4">
    <source>
        <dbReference type="Pfam" id="PF25066"/>
    </source>
</evidence>
<comment type="similarity">
    <text evidence="1">Belongs to the VPS8 family.</text>
</comment>
<feature type="domain" description="Vacuolar protein sorting-associated protein 8 central" evidence="3">
    <location>
        <begin position="604"/>
        <end position="783"/>
    </location>
</feature>
<dbReference type="Pfam" id="PF23410">
    <property type="entry name" value="Beta-prop_VPS8"/>
    <property type="match status" value="1"/>
</dbReference>
<evidence type="ECO:0000256" key="1">
    <source>
        <dbReference type="ARBA" id="ARBA00009422"/>
    </source>
</evidence>
<dbReference type="InterPro" id="IPR059070">
    <property type="entry name" value="TPR_VPS8_2"/>
</dbReference>
<protein>
    <submittedName>
        <fullName evidence="5">Uncharacterized protein</fullName>
    </submittedName>
</protein>
<dbReference type="PANTHER" id="PTHR12616:SF8">
    <property type="entry name" value="VACUOLAR PROTEIN SORTING-ASSOCIATED PROTEIN 8 HOMOLOG"/>
    <property type="match status" value="1"/>
</dbReference>
<feature type="compositionally biased region" description="Pro residues" evidence="2">
    <location>
        <begin position="1"/>
        <end position="10"/>
    </location>
</feature>
<dbReference type="Pfam" id="PF12816">
    <property type="entry name" value="TPR_Vps8"/>
    <property type="match status" value="1"/>
</dbReference>
<dbReference type="InterPro" id="IPR015943">
    <property type="entry name" value="WD40/YVTN_repeat-like_dom_sf"/>
</dbReference>
<feature type="compositionally biased region" description="Polar residues" evidence="2">
    <location>
        <begin position="18"/>
        <end position="33"/>
    </location>
</feature>
<dbReference type="GO" id="GO:0030897">
    <property type="term" value="C:HOPS complex"/>
    <property type="evidence" value="ECO:0007669"/>
    <property type="project" value="TreeGrafter"/>
</dbReference>
<feature type="region of interest" description="Disordered" evidence="2">
    <location>
        <begin position="1"/>
        <end position="33"/>
    </location>
</feature>
<dbReference type="InterPro" id="IPR036322">
    <property type="entry name" value="WD40_repeat_dom_sf"/>
</dbReference>
<proteinExistence type="inferred from homology"/>
<gene>
    <name evidence="5" type="ORF">BN1211_0191</name>
</gene>
<evidence type="ECO:0000259" key="3">
    <source>
        <dbReference type="Pfam" id="PF12816"/>
    </source>
</evidence>
<dbReference type="GO" id="GO:0006623">
    <property type="term" value="P:protein targeting to vacuole"/>
    <property type="evidence" value="ECO:0007669"/>
    <property type="project" value="InterPro"/>
</dbReference>
<dbReference type="Gene3D" id="2.130.10.10">
    <property type="entry name" value="YVTN repeat-like/Quinoprotein amine dehydrogenase"/>
    <property type="match status" value="1"/>
</dbReference>
<dbReference type="InterPro" id="IPR025941">
    <property type="entry name" value="Vps8_central_dom"/>
</dbReference>
<dbReference type="GO" id="GO:0034058">
    <property type="term" value="P:endosomal vesicle fusion"/>
    <property type="evidence" value="ECO:0007669"/>
    <property type="project" value="TreeGrafter"/>
</dbReference>
<name>A0A0H5CAB6_CYBJN</name>